<evidence type="ECO:0000313" key="3">
    <source>
        <dbReference type="Proteomes" id="UP000184522"/>
    </source>
</evidence>
<dbReference type="Pfam" id="PF13715">
    <property type="entry name" value="CarbopepD_reg_2"/>
    <property type="match status" value="1"/>
</dbReference>
<evidence type="ECO:0000259" key="1">
    <source>
        <dbReference type="Pfam" id="PF14905"/>
    </source>
</evidence>
<proteinExistence type="predicted"/>
<dbReference type="STRING" id="1089305.SAMN05444148_0335"/>
<dbReference type="InterPro" id="IPR041700">
    <property type="entry name" value="OMP_b-brl_3"/>
</dbReference>
<keyword evidence="2" id="KW-0675">Receptor</keyword>
<organism evidence="2 3">
    <name type="scientific">Winogradskyella jejuensis</name>
    <dbReference type="NCBI Taxonomy" id="1089305"/>
    <lineage>
        <taxon>Bacteria</taxon>
        <taxon>Pseudomonadati</taxon>
        <taxon>Bacteroidota</taxon>
        <taxon>Flavobacteriia</taxon>
        <taxon>Flavobacteriales</taxon>
        <taxon>Flavobacteriaceae</taxon>
        <taxon>Winogradskyella</taxon>
    </lineage>
</organism>
<sequence length="928" mass="105399">MKRILVLFALLFSITIFSQQKSFNIKGSINAGDTKLPLESATVYLQRVKDSSLVTYTITDKDGRFSLQDKTYDDFLNLFISYVGYSTYLKKIAIDKENINLEAISLQVDDNALDEVVIKATPPITVKKDTLEFNVASFKTKKDANVEDLLKKLPGVEVDASGEITVNGKPVNKILVNGKPFFGDDPTITTRNLTKEIIDKVQITDTKTKAEAFAGEKGDDQNKTINLTIKEENNKGVFGRLSAGIGTDKRNEFAGLLNYFDNDRRISVLGGGNNINSPNFSFGEIEKMLGGNISSVSVNSNGAFSINGRSFGGGGQGIITSRNAGANYADVLAKGFDVSSDYFYSRSSSENDSRVERENILPDARFFTNSTSRETSDNDNHRFNTEFDVEVDSTFLINIRPSFSYVKNQSFNNRFDETFDENQVMTNESTFESFSESEVRRISADLDITKRFGKNGSFLKFAFETEFSETDGEEFQLSETLIVDPTVNDILRDQQITNQSDFSRYRLSSTYRIPLIEKKLFLDAKLSHLSEVRNSENSTFDFNTTSQAYDLFNTDLSSDFEFTNLRTTPSLDLSYRKDKFRVSFELGYVFRTLENEDALRPTFSAKERFDAVEFDGNLNYRFSDKSSIYSGYSLRNRPPQLRQLQAFQDVSNPLNIVVGNPNLSPSNDYSIYIGFNNFDFQKRTGMFFNLNASATQDAIVTRTTVDDNFVRTTTYDNVDGNYRVSGGGSYRKSYKIDSLRTVKLNLGFNGSLNRRINFNNDVQYASKNSNLGPRLGATFTWKDIMEITPSYDLSYNITRFDLVDFENQEFLTHNLKIRIATFFPKRLEWRNDLNYNYNPNVAPGFQKFAWFWNSTLAYSFMKDKATLTLKAYDILNQNTNARRIATADYIQDSQSTVLQQYFMLSFSWKFNSLGSKGKTDSNSFIILD</sequence>
<dbReference type="SUPFAM" id="SSF49464">
    <property type="entry name" value="Carboxypeptidase regulatory domain-like"/>
    <property type="match status" value="1"/>
</dbReference>
<dbReference type="SUPFAM" id="SSF56935">
    <property type="entry name" value="Porins"/>
    <property type="match status" value="1"/>
</dbReference>
<dbReference type="Proteomes" id="UP000184522">
    <property type="component" value="Unassembled WGS sequence"/>
</dbReference>
<protein>
    <submittedName>
        <fullName evidence="2">Outer membrane receptor proteins, mostly Fe transport</fullName>
    </submittedName>
</protein>
<dbReference type="OrthoDB" id="1682379at2"/>
<evidence type="ECO:0000313" key="2">
    <source>
        <dbReference type="EMBL" id="SHG52260.1"/>
    </source>
</evidence>
<dbReference type="Pfam" id="PF14905">
    <property type="entry name" value="OMP_b-brl_3"/>
    <property type="match status" value="2"/>
</dbReference>
<feature type="domain" description="Outer membrane protein beta-barrel" evidence="1">
    <location>
        <begin position="451"/>
        <end position="764"/>
    </location>
</feature>
<dbReference type="AlphaFoldDB" id="A0A1M5KI11"/>
<gene>
    <name evidence="2" type="ORF">SAMN05444148_0335</name>
</gene>
<keyword evidence="3" id="KW-1185">Reference proteome</keyword>
<reference evidence="3" key="1">
    <citation type="submission" date="2016-11" db="EMBL/GenBank/DDBJ databases">
        <authorList>
            <person name="Varghese N."/>
            <person name="Submissions S."/>
        </authorList>
    </citation>
    <scope>NUCLEOTIDE SEQUENCE [LARGE SCALE GENOMIC DNA]</scope>
    <source>
        <strain evidence="3">DSM 25330</strain>
    </source>
</reference>
<accession>A0A1M5KI11</accession>
<dbReference type="RefSeq" id="WP_073082146.1">
    <property type="nucleotide sequence ID" value="NZ_FQWS01000001.1"/>
</dbReference>
<feature type="domain" description="Outer membrane protein beta-barrel" evidence="1">
    <location>
        <begin position="766"/>
        <end position="908"/>
    </location>
</feature>
<name>A0A1M5KI11_9FLAO</name>
<dbReference type="InterPro" id="IPR008969">
    <property type="entry name" value="CarboxyPept-like_regulatory"/>
</dbReference>
<dbReference type="EMBL" id="FQWS01000001">
    <property type="protein sequence ID" value="SHG52260.1"/>
    <property type="molecule type" value="Genomic_DNA"/>
</dbReference>